<proteinExistence type="predicted"/>
<name>A0A4U8V347_STECR</name>
<dbReference type="Proteomes" id="UP000298663">
    <property type="component" value="Unassembled WGS sequence"/>
</dbReference>
<sequence length="147" mass="16878">MILVYAKVLGYSYPHNYYGYSSSFSYHPFDNRYSPINYDIKSESKDEDTKVTHSKETSDPLSTASKIVTDTTSSVMQGIELLFKPFGQLFETASAMIGRFVHPNRKGNEESIPKTIEEPSFYETHRNKEINIYQFNIDDASVNKRHG</sequence>
<keyword evidence="2" id="KW-1185">Reference proteome</keyword>
<dbReference type="AlphaFoldDB" id="A0A4U8V347"/>
<accession>A0A4U8V347</accession>
<gene>
    <name evidence="1" type="ORF">L596_005332</name>
</gene>
<dbReference type="EMBL" id="AZBU02000001">
    <property type="protein sequence ID" value="TMS38658.1"/>
    <property type="molecule type" value="Genomic_DNA"/>
</dbReference>
<organism evidence="1 2">
    <name type="scientific">Steinernema carpocapsae</name>
    <name type="common">Entomopathogenic nematode</name>
    <dbReference type="NCBI Taxonomy" id="34508"/>
    <lineage>
        <taxon>Eukaryota</taxon>
        <taxon>Metazoa</taxon>
        <taxon>Ecdysozoa</taxon>
        <taxon>Nematoda</taxon>
        <taxon>Chromadorea</taxon>
        <taxon>Rhabditida</taxon>
        <taxon>Tylenchina</taxon>
        <taxon>Panagrolaimomorpha</taxon>
        <taxon>Strongyloidoidea</taxon>
        <taxon>Steinernematidae</taxon>
        <taxon>Steinernema</taxon>
    </lineage>
</organism>
<comment type="caution">
    <text evidence="1">The sequence shown here is derived from an EMBL/GenBank/DDBJ whole genome shotgun (WGS) entry which is preliminary data.</text>
</comment>
<protein>
    <submittedName>
        <fullName evidence="1">Uncharacterized protein</fullName>
    </submittedName>
</protein>
<evidence type="ECO:0000313" key="1">
    <source>
        <dbReference type="EMBL" id="TMS38658.1"/>
    </source>
</evidence>
<evidence type="ECO:0000313" key="2">
    <source>
        <dbReference type="Proteomes" id="UP000298663"/>
    </source>
</evidence>
<reference evidence="1 2" key="1">
    <citation type="journal article" date="2015" name="Genome Biol.">
        <title>Comparative genomics of Steinernema reveals deeply conserved gene regulatory networks.</title>
        <authorList>
            <person name="Dillman A.R."/>
            <person name="Macchietto M."/>
            <person name="Porter C.F."/>
            <person name="Rogers A."/>
            <person name="Williams B."/>
            <person name="Antoshechkin I."/>
            <person name="Lee M.M."/>
            <person name="Goodwin Z."/>
            <person name="Lu X."/>
            <person name="Lewis E.E."/>
            <person name="Goodrich-Blair H."/>
            <person name="Stock S.P."/>
            <person name="Adams B.J."/>
            <person name="Sternberg P.W."/>
            <person name="Mortazavi A."/>
        </authorList>
    </citation>
    <scope>NUCLEOTIDE SEQUENCE [LARGE SCALE GENOMIC DNA]</scope>
    <source>
        <strain evidence="1 2">ALL</strain>
    </source>
</reference>
<reference evidence="1 2" key="2">
    <citation type="journal article" date="2019" name="G3 (Bethesda)">
        <title>Hybrid Assembly of the Genome of the Entomopathogenic Nematode Steinernema carpocapsae Identifies the X-Chromosome.</title>
        <authorList>
            <person name="Serra L."/>
            <person name="Macchietto M."/>
            <person name="Macias-Munoz A."/>
            <person name="McGill C.J."/>
            <person name="Rodriguez I.M."/>
            <person name="Rodriguez B."/>
            <person name="Murad R."/>
            <person name="Mortazavi A."/>
        </authorList>
    </citation>
    <scope>NUCLEOTIDE SEQUENCE [LARGE SCALE GENOMIC DNA]</scope>
    <source>
        <strain evidence="1 2">ALL</strain>
    </source>
</reference>